<dbReference type="EMBL" id="AFRT01002114">
    <property type="protein sequence ID" value="ELU38634.1"/>
    <property type="molecule type" value="Genomic_DNA"/>
</dbReference>
<proteinExistence type="predicted"/>
<gene>
    <name evidence="1" type="ORF">AG1IA_07336</name>
</gene>
<comment type="caution">
    <text evidence="1">The sequence shown here is derived from an EMBL/GenBank/DDBJ whole genome shotgun (WGS) entry which is preliminary data.</text>
</comment>
<accession>L8WQL3</accession>
<reference evidence="1 2" key="1">
    <citation type="journal article" date="2013" name="Nat. Commun.">
        <title>The evolution and pathogenic mechanisms of the rice sheath blight pathogen.</title>
        <authorList>
            <person name="Zheng A."/>
            <person name="Lin R."/>
            <person name="Xu L."/>
            <person name="Qin P."/>
            <person name="Tang C."/>
            <person name="Ai P."/>
            <person name="Zhang D."/>
            <person name="Liu Y."/>
            <person name="Sun Z."/>
            <person name="Feng H."/>
            <person name="Wang Y."/>
            <person name="Chen Y."/>
            <person name="Liang X."/>
            <person name="Fu R."/>
            <person name="Li Q."/>
            <person name="Zhang J."/>
            <person name="Yu X."/>
            <person name="Xie Z."/>
            <person name="Ding L."/>
            <person name="Guan P."/>
            <person name="Tang J."/>
            <person name="Liang Y."/>
            <person name="Wang S."/>
            <person name="Deng Q."/>
            <person name="Li S."/>
            <person name="Zhu J."/>
            <person name="Wang L."/>
            <person name="Liu H."/>
            <person name="Li P."/>
        </authorList>
    </citation>
    <scope>NUCLEOTIDE SEQUENCE [LARGE SCALE GENOMIC DNA]</scope>
    <source>
        <strain evidence="2">AG-1 IA</strain>
    </source>
</reference>
<sequence length="53" mass="5860">MQIGCREAKGVLHPRRGRVQCFVARGKRVSRVCILHVGGVGEVGVRVVSWEQC</sequence>
<name>L8WQL3_THACA</name>
<dbReference type="HOGENOM" id="CLU_3070321_0_0_1"/>
<evidence type="ECO:0000313" key="1">
    <source>
        <dbReference type="EMBL" id="ELU38634.1"/>
    </source>
</evidence>
<keyword evidence="2" id="KW-1185">Reference proteome</keyword>
<evidence type="ECO:0000313" key="2">
    <source>
        <dbReference type="Proteomes" id="UP000011668"/>
    </source>
</evidence>
<organism evidence="1 2">
    <name type="scientific">Thanatephorus cucumeris (strain AG1-IA)</name>
    <name type="common">Rice sheath blight fungus</name>
    <name type="synonym">Rhizoctonia solani</name>
    <dbReference type="NCBI Taxonomy" id="983506"/>
    <lineage>
        <taxon>Eukaryota</taxon>
        <taxon>Fungi</taxon>
        <taxon>Dikarya</taxon>
        <taxon>Basidiomycota</taxon>
        <taxon>Agaricomycotina</taxon>
        <taxon>Agaricomycetes</taxon>
        <taxon>Cantharellales</taxon>
        <taxon>Ceratobasidiaceae</taxon>
        <taxon>Rhizoctonia</taxon>
        <taxon>Rhizoctonia solani AG-1</taxon>
    </lineage>
</organism>
<dbReference type="Proteomes" id="UP000011668">
    <property type="component" value="Unassembled WGS sequence"/>
</dbReference>
<protein>
    <submittedName>
        <fullName evidence="1">Uncharacterized protein</fullName>
    </submittedName>
</protein>
<dbReference type="AlphaFoldDB" id="L8WQL3"/>